<evidence type="ECO:0000256" key="10">
    <source>
        <dbReference type="SAM" id="MobiDB-lite"/>
    </source>
</evidence>
<organism evidence="11">
    <name type="scientific">Iconisemion striatum</name>
    <dbReference type="NCBI Taxonomy" id="60296"/>
    <lineage>
        <taxon>Eukaryota</taxon>
        <taxon>Metazoa</taxon>
        <taxon>Chordata</taxon>
        <taxon>Craniata</taxon>
        <taxon>Vertebrata</taxon>
        <taxon>Euteleostomi</taxon>
        <taxon>Actinopterygii</taxon>
        <taxon>Neopterygii</taxon>
        <taxon>Teleostei</taxon>
        <taxon>Neoteleostei</taxon>
        <taxon>Acanthomorphata</taxon>
        <taxon>Ovalentaria</taxon>
        <taxon>Atherinomorphae</taxon>
        <taxon>Cyprinodontiformes</taxon>
        <taxon>Nothobranchiidae</taxon>
        <taxon>Iconisemion</taxon>
    </lineage>
</organism>
<feature type="non-terminal residue" evidence="11">
    <location>
        <position position="223"/>
    </location>
</feature>
<evidence type="ECO:0000256" key="7">
    <source>
        <dbReference type="ARBA" id="ARBA00023212"/>
    </source>
</evidence>
<gene>
    <name evidence="11" type="primary">MDM1</name>
</gene>
<dbReference type="EMBL" id="HADX01005572">
    <property type="protein sequence ID" value="SBP27804.1"/>
    <property type="molecule type" value="Transcribed_RNA"/>
</dbReference>
<evidence type="ECO:0000256" key="1">
    <source>
        <dbReference type="ARBA" id="ARBA00004114"/>
    </source>
</evidence>
<feature type="compositionally biased region" description="Polar residues" evidence="10">
    <location>
        <begin position="167"/>
        <end position="181"/>
    </location>
</feature>
<dbReference type="GO" id="GO:0046600">
    <property type="term" value="P:negative regulation of centriole replication"/>
    <property type="evidence" value="ECO:0007669"/>
    <property type="project" value="InterPro"/>
</dbReference>
<name>A0A1A7YCD9_9TELE</name>
<comment type="similarity">
    <text evidence="3">Belongs to the MDM1 family.</text>
</comment>
<sequence>MTVRFKCQSEYQKSFSVPRSRSVSPQRRVPFAGLRSNQMGVCREPGLQRRKRPSSLGVARSFSSLFYPADDPAVGADRRAPTAASRNCSANRKKRSPNPKPPQPPESTAVPETPVGPRPATDSRPQDRADPESSVRPGTGPKSGKPHPSEPDSLSQPSRPVTGEAPTEQQPSANQIDSMLQWNVGLRPRGQRSEYNRQFGWKKPVPAASPLLTAEQLRELREK</sequence>
<evidence type="ECO:0000256" key="5">
    <source>
        <dbReference type="ARBA" id="ARBA00022490"/>
    </source>
</evidence>
<feature type="region of interest" description="Disordered" evidence="10">
    <location>
        <begin position="35"/>
        <end position="223"/>
    </location>
</feature>
<dbReference type="PANTHER" id="PTHR32078">
    <property type="entry name" value="NUCLEAR PROTEIN MDM1"/>
    <property type="match status" value="1"/>
</dbReference>
<evidence type="ECO:0000256" key="9">
    <source>
        <dbReference type="ARBA" id="ARBA00045771"/>
    </source>
</evidence>
<keyword evidence="7" id="KW-0206">Cytoskeleton</keyword>
<evidence type="ECO:0000256" key="8">
    <source>
        <dbReference type="ARBA" id="ARBA00023242"/>
    </source>
</evidence>
<dbReference type="Pfam" id="PF15501">
    <property type="entry name" value="MDM1"/>
    <property type="match status" value="1"/>
</dbReference>
<dbReference type="GO" id="GO:0005814">
    <property type="term" value="C:centriole"/>
    <property type="evidence" value="ECO:0007669"/>
    <property type="project" value="UniProtKB-SubCell"/>
</dbReference>
<comment type="subcellular location">
    <subcellularLocation>
        <location evidence="1">Cytoplasm</location>
        <location evidence="1">Cytoskeleton</location>
        <location evidence="1">Microtubule organizing center</location>
        <location evidence="1">Centrosome</location>
        <location evidence="1">Centriole</location>
    </subcellularLocation>
    <subcellularLocation>
        <location evidence="2">Nucleus</location>
    </subcellularLocation>
</comment>
<keyword evidence="8" id="KW-0539">Nucleus</keyword>
<accession>A0A1A7YCD9</accession>
<keyword evidence="6" id="KW-0493">Microtubule</keyword>
<dbReference type="InterPro" id="IPR029136">
    <property type="entry name" value="MDM1"/>
</dbReference>
<reference evidence="11" key="1">
    <citation type="submission" date="2016-05" db="EMBL/GenBank/DDBJ databases">
        <authorList>
            <person name="Lavstsen T."/>
            <person name="Jespersen J.S."/>
        </authorList>
    </citation>
    <scope>NUCLEOTIDE SEQUENCE</scope>
    <source>
        <tissue evidence="11">Brain</tissue>
    </source>
</reference>
<evidence type="ECO:0000256" key="2">
    <source>
        <dbReference type="ARBA" id="ARBA00004123"/>
    </source>
</evidence>
<proteinExistence type="inferred from homology"/>
<dbReference type="GO" id="GO:0005634">
    <property type="term" value="C:nucleus"/>
    <property type="evidence" value="ECO:0007669"/>
    <property type="project" value="UniProtKB-SubCell"/>
</dbReference>
<dbReference type="AlphaFoldDB" id="A0A1A7YCD9"/>
<evidence type="ECO:0000256" key="4">
    <source>
        <dbReference type="ARBA" id="ARBA00013508"/>
    </source>
</evidence>
<comment type="function">
    <text evidence="9">Microtubule-binding protein that negatively regulates centriole duplication. Binds to and stabilizes microtubules.</text>
</comment>
<dbReference type="GO" id="GO:0008017">
    <property type="term" value="F:microtubule binding"/>
    <property type="evidence" value="ECO:0007669"/>
    <property type="project" value="InterPro"/>
</dbReference>
<keyword evidence="5" id="KW-0963">Cytoplasm</keyword>
<evidence type="ECO:0000256" key="3">
    <source>
        <dbReference type="ARBA" id="ARBA00010494"/>
    </source>
</evidence>
<evidence type="ECO:0000256" key="6">
    <source>
        <dbReference type="ARBA" id="ARBA00022701"/>
    </source>
</evidence>
<feature type="compositionally biased region" description="Basic and acidic residues" evidence="10">
    <location>
        <begin position="124"/>
        <end position="133"/>
    </location>
</feature>
<protein>
    <recommendedName>
        <fullName evidence="4">Nuclear protein MDM1</fullName>
    </recommendedName>
</protein>
<evidence type="ECO:0000313" key="11">
    <source>
        <dbReference type="EMBL" id="SBP27804.1"/>
    </source>
</evidence>
<dbReference type="PANTHER" id="PTHR32078:SF1">
    <property type="entry name" value="NUCLEAR PROTEIN MDM1"/>
    <property type="match status" value="1"/>
</dbReference>
<reference evidence="11" key="2">
    <citation type="submission" date="2016-06" db="EMBL/GenBank/DDBJ databases">
        <title>The genome of a short-lived fish provides insights into sex chromosome evolution and the genetic control of aging.</title>
        <authorList>
            <person name="Reichwald K."/>
            <person name="Felder M."/>
            <person name="Petzold A."/>
            <person name="Koch P."/>
            <person name="Groth M."/>
            <person name="Platzer M."/>
        </authorList>
    </citation>
    <scope>NUCLEOTIDE SEQUENCE</scope>
    <source>
        <tissue evidence="11">Brain</tissue>
    </source>
</reference>
<dbReference type="GO" id="GO:0005874">
    <property type="term" value="C:microtubule"/>
    <property type="evidence" value="ECO:0007669"/>
    <property type="project" value="UniProtKB-KW"/>
</dbReference>